<evidence type="ECO:0000256" key="1">
    <source>
        <dbReference type="SAM" id="SignalP"/>
    </source>
</evidence>
<keyword evidence="1" id="KW-0732">Signal</keyword>
<comment type="caution">
    <text evidence="2">The sequence shown here is derived from an EMBL/GenBank/DDBJ whole genome shotgun (WGS) entry which is preliminary data.</text>
</comment>
<reference evidence="2 3" key="1">
    <citation type="journal article" date="2015" name="Nat. Commun.">
        <title>Lucilia cuprina genome unlocks parasitic fly biology to underpin future interventions.</title>
        <authorList>
            <person name="Anstead C.A."/>
            <person name="Korhonen P.K."/>
            <person name="Young N.D."/>
            <person name="Hall R.S."/>
            <person name="Jex A.R."/>
            <person name="Murali S.C."/>
            <person name="Hughes D.S."/>
            <person name="Lee S.F."/>
            <person name="Perry T."/>
            <person name="Stroehlein A.J."/>
            <person name="Ansell B.R."/>
            <person name="Breugelmans B."/>
            <person name="Hofmann A."/>
            <person name="Qu J."/>
            <person name="Dugan S."/>
            <person name="Lee S.L."/>
            <person name="Chao H."/>
            <person name="Dinh H."/>
            <person name="Han Y."/>
            <person name="Doddapaneni H.V."/>
            <person name="Worley K.C."/>
            <person name="Muzny D.M."/>
            <person name="Ioannidis P."/>
            <person name="Waterhouse R.M."/>
            <person name="Zdobnov E.M."/>
            <person name="James P.J."/>
            <person name="Bagnall N.H."/>
            <person name="Kotze A.C."/>
            <person name="Gibbs R.A."/>
            <person name="Richards S."/>
            <person name="Batterham P."/>
            <person name="Gasser R.B."/>
        </authorList>
    </citation>
    <scope>NUCLEOTIDE SEQUENCE [LARGE SCALE GENOMIC DNA]</scope>
    <source>
        <strain evidence="2 3">LS</strain>
        <tissue evidence="2">Full body</tissue>
    </source>
</reference>
<evidence type="ECO:0000313" key="2">
    <source>
        <dbReference type="EMBL" id="KNC22742.1"/>
    </source>
</evidence>
<keyword evidence="3" id="KW-1185">Reference proteome</keyword>
<dbReference type="Proteomes" id="UP000037069">
    <property type="component" value="Unassembled WGS sequence"/>
</dbReference>
<evidence type="ECO:0000313" key="3">
    <source>
        <dbReference type="Proteomes" id="UP000037069"/>
    </source>
</evidence>
<feature type="signal peptide" evidence="1">
    <location>
        <begin position="1"/>
        <end position="23"/>
    </location>
</feature>
<sequence length="92" mass="10516">MKLHLTFLVLLLVVMIELHQSEAKKDILDNDYIDNLTKHSKKDDNVIVGNNRKNLIQVNGRTISSGNILKTNIWLGGYVMAQLLLLLLKRCM</sequence>
<protein>
    <submittedName>
        <fullName evidence="2">Uncharacterized protein</fullName>
    </submittedName>
</protein>
<dbReference type="EMBL" id="JRES01001455">
    <property type="protein sequence ID" value="KNC22742.1"/>
    <property type="molecule type" value="Genomic_DNA"/>
</dbReference>
<dbReference type="AlphaFoldDB" id="A0A0L0BRS1"/>
<feature type="chain" id="PRO_5005535271" evidence="1">
    <location>
        <begin position="24"/>
        <end position="92"/>
    </location>
</feature>
<name>A0A0L0BRS1_LUCCU</name>
<accession>A0A0L0BRS1</accession>
<gene>
    <name evidence="2" type="ORF">FF38_04109</name>
</gene>
<organism evidence="2 3">
    <name type="scientific">Lucilia cuprina</name>
    <name type="common">Green bottle fly</name>
    <name type="synonym">Australian sheep blowfly</name>
    <dbReference type="NCBI Taxonomy" id="7375"/>
    <lineage>
        <taxon>Eukaryota</taxon>
        <taxon>Metazoa</taxon>
        <taxon>Ecdysozoa</taxon>
        <taxon>Arthropoda</taxon>
        <taxon>Hexapoda</taxon>
        <taxon>Insecta</taxon>
        <taxon>Pterygota</taxon>
        <taxon>Neoptera</taxon>
        <taxon>Endopterygota</taxon>
        <taxon>Diptera</taxon>
        <taxon>Brachycera</taxon>
        <taxon>Muscomorpha</taxon>
        <taxon>Oestroidea</taxon>
        <taxon>Calliphoridae</taxon>
        <taxon>Luciliinae</taxon>
        <taxon>Lucilia</taxon>
    </lineage>
</organism>
<proteinExistence type="predicted"/>